<dbReference type="Proteomes" id="UP000468591">
    <property type="component" value="Unassembled WGS sequence"/>
</dbReference>
<proteinExistence type="predicted"/>
<reference evidence="2 3" key="1">
    <citation type="submission" date="2020-01" db="EMBL/GenBank/DDBJ databases">
        <title>Sulfitobacter sediminilitoris sp. nov., isolated from a tidal flat.</title>
        <authorList>
            <person name="Park S."/>
            <person name="Yoon J.-H."/>
        </authorList>
    </citation>
    <scope>NUCLEOTIDE SEQUENCE [LARGE SCALE GENOMIC DNA]</scope>
    <source>
        <strain evidence="2 3">JBTF-M27</strain>
    </source>
</reference>
<sequence>MKFGTIVCCAALSWALIAPAAFSQEQDAKSLIAELGRRHTAVASLNSLERLAARIVYIESIGMLSEHGDWAEEQANWPENAATTTFVYSVNNIYGRFKPELAALRRTASRSGIFSDDERERFASLVDELELLIEGSQTFYDLLAAGQTSEANLFFRDNIRAPYLGIVQGSYTIGSGVSRDISRIGLAAKSLK</sequence>
<evidence type="ECO:0000313" key="3">
    <source>
        <dbReference type="Proteomes" id="UP000468591"/>
    </source>
</evidence>
<evidence type="ECO:0000256" key="1">
    <source>
        <dbReference type="SAM" id="SignalP"/>
    </source>
</evidence>
<evidence type="ECO:0000313" key="2">
    <source>
        <dbReference type="EMBL" id="NEK24915.1"/>
    </source>
</evidence>
<dbReference type="EMBL" id="JAABNT010000027">
    <property type="protein sequence ID" value="NEK24915.1"/>
    <property type="molecule type" value="Genomic_DNA"/>
</dbReference>
<feature type="signal peptide" evidence="1">
    <location>
        <begin position="1"/>
        <end position="20"/>
    </location>
</feature>
<dbReference type="RefSeq" id="WP_164356013.1">
    <property type="nucleotide sequence ID" value="NZ_JAABNT010000027.1"/>
</dbReference>
<dbReference type="AlphaFoldDB" id="A0A6P0CIW1"/>
<gene>
    <name evidence="2" type="ORF">GV827_21320</name>
</gene>
<name>A0A6P0CIW1_9RHOB</name>
<accession>A0A6P0CIW1</accession>
<organism evidence="2 3">
    <name type="scientific">Sulfitobacter sediminilitoris</name>
    <dbReference type="NCBI Taxonomy" id="2698830"/>
    <lineage>
        <taxon>Bacteria</taxon>
        <taxon>Pseudomonadati</taxon>
        <taxon>Pseudomonadota</taxon>
        <taxon>Alphaproteobacteria</taxon>
        <taxon>Rhodobacterales</taxon>
        <taxon>Roseobacteraceae</taxon>
        <taxon>Sulfitobacter</taxon>
    </lineage>
</organism>
<keyword evidence="3" id="KW-1185">Reference proteome</keyword>
<feature type="chain" id="PRO_5026963794" evidence="1">
    <location>
        <begin position="21"/>
        <end position="192"/>
    </location>
</feature>
<comment type="caution">
    <text evidence="2">The sequence shown here is derived from an EMBL/GenBank/DDBJ whole genome shotgun (WGS) entry which is preliminary data.</text>
</comment>
<protein>
    <submittedName>
        <fullName evidence="2">Uncharacterized protein</fullName>
    </submittedName>
</protein>
<keyword evidence="1" id="KW-0732">Signal</keyword>